<name>A0AAV4LRR4_BABCB</name>
<reference evidence="1 2" key="1">
    <citation type="submission" date="2021-06" db="EMBL/GenBank/DDBJ databases">
        <title>Genome sequence of Babesia caballi.</title>
        <authorList>
            <person name="Yamagishi J."/>
            <person name="Kidaka T."/>
            <person name="Ochi A."/>
        </authorList>
    </citation>
    <scope>NUCLEOTIDE SEQUENCE [LARGE SCALE GENOMIC DNA]</scope>
    <source>
        <strain evidence="1">USDA-D6B2</strain>
    </source>
</reference>
<evidence type="ECO:0000313" key="1">
    <source>
        <dbReference type="EMBL" id="GIX62478.1"/>
    </source>
</evidence>
<gene>
    <name evidence="1" type="ORF">BcabD6B2_19130</name>
</gene>
<proteinExistence type="predicted"/>
<dbReference type="EMBL" id="BPLF01000002">
    <property type="protein sequence ID" value="GIX62478.1"/>
    <property type="molecule type" value="Genomic_DNA"/>
</dbReference>
<protein>
    <recommendedName>
        <fullName evidence="3">Secreted protein</fullName>
    </recommendedName>
</protein>
<dbReference type="AlphaFoldDB" id="A0AAV4LRR4"/>
<keyword evidence="2" id="KW-1185">Reference proteome</keyword>
<comment type="caution">
    <text evidence="1">The sequence shown here is derived from an EMBL/GenBank/DDBJ whole genome shotgun (WGS) entry which is preliminary data.</text>
</comment>
<dbReference type="GeneID" id="94193959"/>
<dbReference type="Proteomes" id="UP001497744">
    <property type="component" value="Unassembled WGS sequence"/>
</dbReference>
<accession>A0AAV4LRR4</accession>
<evidence type="ECO:0000313" key="2">
    <source>
        <dbReference type="Proteomes" id="UP001497744"/>
    </source>
</evidence>
<sequence>MSSLVASVPFSISFSSKELVGIGWVSVLVASLPSREVGGGVVMSIGFSSSVVASVTVESAVVSSVLGSAVVDSAAVASIAPFSSPFGSVVVESVEGVSDVALVSDVAHGTGGMAGAASVDDSPAAASDDAVAAACSFNLAASCSDRGMPSIVGKLRSGNGADSFVSLYVPLVFDSSFGIGSCACSCTCSCACCSCTCVGRGSDVGSELSPVNVLDGTSVVIGVSVGKYSAVGFAFESPSTSPLVGGTDDVESTTGASGACSV</sequence>
<organism evidence="1 2">
    <name type="scientific">Babesia caballi</name>
    <dbReference type="NCBI Taxonomy" id="5871"/>
    <lineage>
        <taxon>Eukaryota</taxon>
        <taxon>Sar</taxon>
        <taxon>Alveolata</taxon>
        <taxon>Apicomplexa</taxon>
        <taxon>Aconoidasida</taxon>
        <taxon>Piroplasmida</taxon>
        <taxon>Babesiidae</taxon>
        <taxon>Babesia</taxon>
    </lineage>
</organism>
<dbReference type="RefSeq" id="XP_067714547.1">
    <property type="nucleotide sequence ID" value="XM_067858446.1"/>
</dbReference>
<evidence type="ECO:0008006" key="3">
    <source>
        <dbReference type="Google" id="ProtNLM"/>
    </source>
</evidence>